<accession>A0AA89BZ99</accession>
<feature type="non-terminal residue" evidence="2">
    <location>
        <position position="1"/>
    </location>
</feature>
<dbReference type="EMBL" id="VSWD01000005">
    <property type="protein sequence ID" value="KAK3102210.1"/>
    <property type="molecule type" value="Genomic_DNA"/>
</dbReference>
<keyword evidence="3" id="KW-1185">Reference proteome</keyword>
<protein>
    <submittedName>
        <fullName evidence="2">Uncharacterized protein</fullName>
    </submittedName>
</protein>
<sequence>WKLIFKATSGAPFGVYDLYTSSRTLNEYNTTAMQLDNQLLQHYKSDFLNTWKNNNVTRVKVSVYKDSMEKMYMIFDGTGSDNEDWFTGSKLLNSSFQDIDEMRSNAKHFSVRGDDTSGVVRRFFINRRYAGCAGDNGWLVVTDANKPTKCDVDKVTVATVFYSTKNAYDMYNNCDCSCNTNTTYITLNDTEALQQKLEELRQILKVYRNATSKYTRTKISAPDHRPSATGMGVVLGMGILTFSAFIVVIPDLPVLYRHFYVFNLFKEKKR</sequence>
<dbReference type="AlphaFoldDB" id="A0AA89BZ99"/>
<keyword evidence="1" id="KW-0472">Membrane</keyword>
<reference evidence="2" key="1">
    <citation type="submission" date="2019-08" db="EMBL/GenBank/DDBJ databases">
        <title>The improved chromosome-level genome for the pearl oyster Pinctada fucata martensii using PacBio sequencing and Hi-C.</title>
        <authorList>
            <person name="Zheng Z."/>
        </authorList>
    </citation>
    <scope>NUCLEOTIDE SEQUENCE</scope>
    <source>
        <strain evidence="2">ZZ-2019</strain>
        <tissue evidence="2">Adductor muscle</tissue>
    </source>
</reference>
<gene>
    <name evidence="2" type="ORF">FSP39_009614</name>
</gene>
<keyword evidence="1" id="KW-0812">Transmembrane</keyword>
<keyword evidence="1" id="KW-1133">Transmembrane helix</keyword>
<dbReference type="Proteomes" id="UP001186944">
    <property type="component" value="Unassembled WGS sequence"/>
</dbReference>
<comment type="caution">
    <text evidence="2">The sequence shown here is derived from an EMBL/GenBank/DDBJ whole genome shotgun (WGS) entry which is preliminary data.</text>
</comment>
<evidence type="ECO:0000313" key="2">
    <source>
        <dbReference type="EMBL" id="KAK3102210.1"/>
    </source>
</evidence>
<organism evidence="2 3">
    <name type="scientific">Pinctada imbricata</name>
    <name type="common">Atlantic pearl-oyster</name>
    <name type="synonym">Pinctada martensii</name>
    <dbReference type="NCBI Taxonomy" id="66713"/>
    <lineage>
        <taxon>Eukaryota</taxon>
        <taxon>Metazoa</taxon>
        <taxon>Spiralia</taxon>
        <taxon>Lophotrochozoa</taxon>
        <taxon>Mollusca</taxon>
        <taxon>Bivalvia</taxon>
        <taxon>Autobranchia</taxon>
        <taxon>Pteriomorphia</taxon>
        <taxon>Pterioida</taxon>
        <taxon>Pterioidea</taxon>
        <taxon>Pteriidae</taxon>
        <taxon>Pinctada</taxon>
    </lineage>
</organism>
<feature type="transmembrane region" description="Helical" evidence="1">
    <location>
        <begin position="228"/>
        <end position="249"/>
    </location>
</feature>
<proteinExistence type="predicted"/>
<evidence type="ECO:0000313" key="3">
    <source>
        <dbReference type="Proteomes" id="UP001186944"/>
    </source>
</evidence>
<evidence type="ECO:0000256" key="1">
    <source>
        <dbReference type="SAM" id="Phobius"/>
    </source>
</evidence>
<name>A0AA89BZ99_PINIB</name>